<feature type="region of interest" description="Disordered" evidence="1">
    <location>
        <begin position="160"/>
        <end position="218"/>
    </location>
</feature>
<dbReference type="AlphaFoldDB" id="A0A9W7EUW6"/>
<dbReference type="Proteomes" id="UP001165160">
    <property type="component" value="Unassembled WGS sequence"/>
</dbReference>
<feature type="compositionally biased region" description="Basic and acidic residues" evidence="1">
    <location>
        <begin position="166"/>
        <end position="177"/>
    </location>
</feature>
<organism evidence="2 3">
    <name type="scientific">Triparma verrucosa</name>
    <dbReference type="NCBI Taxonomy" id="1606542"/>
    <lineage>
        <taxon>Eukaryota</taxon>
        <taxon>Sar</taxon>
        <taxon>Stramenopiles</taxon>
        <taxon>Ochrophyta</taxon>
        <taxon>Bolidophyceae</taxon>
        <taxon>Parmales</taxon>
        <taxon>Triparmaceae</taxon>
        <taxon>Triparma</taxon>
    </lineage>
</organism>
<accession>A0A9W7EUW6</accession>
<comment type="caution">
    <text evidence="2">The sequence shown here is derived from an EMBL/GenBank/DDBJ whole genome shotgun (WGS) entry which is preliminary data.</text>
</comment>
<gene>
    <name evidence="2" type="ORF">TrVE_jg14126</name>
</gene>
<evidence type="ECO:0000313" key="3">
    <source>
        <dbReference type="Proteomes" id="UP001165160"/>
    </source>
</evidence>
<name>A0A9W7EUW6_9STRA</name>
<reference evidence="3" key="1">
    <citation type="journal article" date="2023" name="Commun. Biol.">
        <title>Genome analysis of Parmales, the sister group of diatoms, reveals the evolutionary specialization of diatoms from phago-mixotrophs to photoautotrophs.</title>
        <authorList>
            <person name="Ban H."/>
            <person name="Sato S."/>
            <person name="Yoshikawa S."/>
            <person name="Yamada K."/>
            <person name="Nakamura Y."/>
            <person name="Ichinomiya M."/>
            <person name="Sato N."/>
            <person name="Blanc-Mathieu R."/>
            <person name="Endo H."/>
            <person name="Kuwata A."/>
            <person name="Ogata H."/>
        </authorList>
    </citation>
    <scope>NUCLEOTIDE SEQUENCE [LARGE SCALE GENOMIC DNA]</scope>
    <source>
        <strain evidence="3">NIES 3699</strain>
    </source>
</reference>
<feature type="compositionally biased region" description="Basic and acidic residues" evidence="1">
    <location>
        <begin position="116"/>
        <end position="130"/>
    </location>
</feature>
<feature type="compositionally biased region" description="Basic residues" evidence="1">
    <location>
        <begin position="178"/>
        <end position="188"/>
    </location>
</feature>
<evidence type="ECO:0000256" key="1">
    <source>
        <dbReference type="SAM" id="MobiDB-lite"/>
    </source>
</evidence>
<feature type="region of interest" description="Disordered" evidence="1">
    <location>
        <begin position="112"/>
        <end position="137"/>
    </location>
</feature>
<protein>
    <recommendedName>
        <fullName evidence="4">Mediator complex subunit 4</fullName>
    </recommendedName>
</protein>
<dbReference type="EMBL" id="BRXX01000130">
    <property type="protein sequence ID" value="GMH92628.1"/>
    <property type="molecule type" value="Genomic_DNA"/>
</dbReference>
<keyword evidence="3" id="KW-1185">Reference proteome</keyword>
<evidence type="ECO:0008006" key="4">
    <source>
        <dbReference type="Google" id="ProtNLM"/>
    </source>
</evidence>
<feature type="compositionally biased region" description="Basic and acidic residues" evidence="1">
    <location>
        <begin position="189"/>
        <end position="204"/>
    </location>
</feature>
<evidence type="ECO:0000313" key="2">
    <source>
        <dbReference type="EMBL" id="GMH92628.1"/>
    </source>
</evidence>
<sequence>MPSLQELSNIEMDLATALGHNSRTGNELEAKIPRVTTASMKEGAKVTDTEIPLEVLLTMAKELGNTMGAPPSWQVGTPMIGFVPPAPFPFQIRGGILNNLELNRLAPPVQTTAVEAKPENSEKADIKEEGLGSWKPGDALQLSAADIAELEAAAVKKAAEKKRKRDEKERKKKEKEAKKLKRAAKKKGTIAEKEKKVKKEERVTPTKNTLNLSDSDSE</sequence>
<feature type="compositionally biased region" description="Polar residues" evidence="1">
    <location>
        <begin position="205"/>
        <end position="218"/>
    </location>
</feature>
<proteinExistence type="predicted"/>